<accession>A0A919TA66</accession>
<dbReference type="EMBL" id="BOQN01000050">
    <property type="protein sequence ID" value="GIM91898.1"/>
    <property type="molecule type" value="Genomic_DNA"/>
</dbReference>
<dbReference type="RefSeq" id="WP_213007788.1">
    <property type="nucleotide sequence ID" value="NZ_BOQN01000050.1"/>
</dbReference>
<protein>
    <submittedName>
        <fullName evidence="1">Uncharacterized protein</fullName>
    </submittedName>
</protein>
<dbReference type="AlphaFoldDB" id="A0A919TA66"/>
<evidence type="ECO:0000313" key="2">
    <source>
        <dbReference type="Proteomes" id="UP000677082"/>
    </source>
</evidence>
<gene>
    <name evidence="1" type="ORF">Ato02nite_036910</name>
</gene>
<evidence type="ECO:0000313" key="1">
    <source>
        <dbReference type="EMBL" id="GIM91898.1"/>
    </source>
</evidence>
<dbReference type="Proteomes" id="UP000677082">
    <property type="component" value="Unassembled WGS sequence"/>
</dbReference>
<name>A0A919TA66_9ACTN</name>
<keyword evidence="2" id="KW-1185">Reference proteome</keyword>
<proteinExistence type="predicted"/>
<organism evidence="1 2">
    <name type="scientific">Paractinoplanes toevensis</name>
    <dbReference type="NCBI Taxonomy" id="571911"/>
    <lineage>
        <taxon>Bacteria</taxon>
        <taxon>Bacillati</taxon>
        <taxon>Actinomycetota</taxon>
        <taxon>Actinomycetes</taxon>
        <taxon>Micromonosporales</taxon>
        <taxon>Micromonosporaceae</taxon>
        <taxon>Paractinoplanes</taxon>
    </lineage>
</organism>
<reference evidence="1 2" key="1">
    <citation type="submission" date="2021-03" db="EMBL/GenBank/DDBJ databases">
        <title>Whole genome shotgun sequence of Actinoplanes toevensis NBRC 105298.</title>
        <authorList>
            <person name="Komaki H."/>
            <person name="Tamura T."/>
        </authorList>
    </citation>
    <scope>NUCLEOTIDE SEQUENCE [LARGE SCALE GENOMIC DNA]</scope>
    <source>
        <strain evidence="1 2">NBRC 105298</strain>
    </source>
</reference>
<comment type="caution">
    <text evidence="1">The sequence shown here is derived from an EMBL/GenBank/DDBJ whole genome shotgun (WGS) entry which is preliminary data.</text>
</comment>
<sequence>MHVPYVGNGPYCYANSFAMLLGTRSPSTAVIEVATGGPFGMQLIGGETVFFDAYGWNPEMGFDSVLTAIGWTSTATSGGSPAEALDRLRTAVARGPVWVGPLEMGYLRHHPEMTGPIGADHFVVALDVNDERVLVHDPHGYPYAEVPVADFLTAWRADTLTYGTPYTMRTGFEQVAEVSDADAIRSIVPAARDYLAMVTDEKMPPGSLGNADAAHRVAEMVEAGAEKGLREHFIYFAVRVGARRLDDTATCLELAGYPHAAAIAAEQARLVGSLQHPLVTRDFPRAAAALRELAPTYERLRAALT</sequence>